<evidence type="ECO:0000313" key="1">
    <source>
        <dbReference type="EMBL" id="PIP29998.1"/>
    </source>
</evidence>
<protein>
    <submittedName>
        <fullName evidence="1">Uncharacterized protein</fullName>
    </submittedName>
</protein>
<dbReference type="AlphaFoldDB" id="A0A2G9ZCC7"/>
<comment type="caution">
    <text evidence="1">The sequence shown here is derived from an EMBL/GenBank/DDBJ whole genome shotgun (WGS) entry which is preliminary data.</text>
</comment>
<name>A0A2G9ZCC7_9BACT</name>
<dbReference type="Proteomes" id="UP000228812">
    <property type="component" value="Unassembled WGS sequence"/>
</dbReference>
<evidence type="ECO:0000313" key="2">
    <source>
        <dbReference type="Proteomes" id="UP000228812"/>
    </source>
</evidence>
<accession>A0A2G9ZCC7</accession>
<reference evidence="1 2" key="1">
    <citation type="submission" date="2017-09" db="EMBL/GenBank/DDBJ databases">
        <title>Depth-based differentiation of microbial function through sediment-hosted aquifers and enrichment of novel symbionts in the deep terrestrial subsurface.</title>
        <authorList>
            <person name="Probst A.J."/>
            <person name="Ladd B."/>
            <person name="Jarett J.K."/>
            <person name="Geller-Mcgrath D.E."/>
            <person name="Sieber C.M."/>
            <person name="Emerson J.B."/>
            <person name="Anantharaman K."/>
            <person name="Thomas B.C."/>
            <person name="Malmstrom R."/>
            <person name="Stieglmeier M."/>
            <person name="Klingl A."/>
            <person name="Woyke T."/>
            <person name="Ryan C.M."/>
            <person name="Banfield J.F."/>
        </authorList>
    </citation>
    <scope>NUCLEOTIDE SEQUENCE [LARGE SCALE GENOMIC DNA]</scope>
    <source>
        <strain evidence="1">CG23_combo_of_CG06-09_8_20_14_all_54_14</strain>
    </source>
</reference>
<proteinExistence type="predicted"/>
<gene>
    <name evidence="1" type="ORF">COX26_01035</name>
</gene>
<dbReference type="EMBL" id="PCRZ01000019">
    <property type="protein sequence ID" value="PIP29998.1"/>
    <property type="molecule type" value="Genomic_DNA"/>
</dbReference>
<organism evidence="1 2">
    <name type="scientific">Candidatus Jorgensenbacteria bacterium CG23_combo_of_CG06-09_8_20_14_all_54_14</name>
    <dbReference type="NCBI Taxonomy" id="1974595"/>
    <lineage>
        <taxon>Bacteria</taxon>
        <taxon>Candidatus Joergenseniibacteriota</taxon>
    </lineage>
</organism>
<sequence>MNSNESHLTAEAKRIAGIAENTQRVIGAFQKKLLISEADAAMLHDAEEFFEEVISGVEAVDAFNRRHKLTLFWNLSSLHELDAAIWYLSLRKLGECRPSAVHEIVHEVRTWNAVLRKMEFSEDLERDEKRAFEELWQFLGETISLAERIAGGEPLPAIALEPVAQEET</sequence>